<name>A0A7K1SJN8_9BACT</name>
<evidence type="ECO:0000313" key="10">
    <source>
        <dbReference type="Proteomes" id="UP000436006"/>
    </source>
</evidence>
<evidence type="ECO:0000256" key="2">
    <source>
        <dbReference type="ARBA" id="ARBA00022475"/>
    </source>
</evidence>
<dbReference type="InterPro" id="IPR050250">
    <property type="entry name" value="Macrolide_Exporter_MacB"/>
</dbReference>
<dbReference type="GO" id="GO:0022857">
    <property type="term" value="F:transmembrane transporter activity"/>
    <property type="evidence" value="ECO:0007669"/>
    <property type="project" value="TreeGrafter"/>
</dbReference>
<evidence type="ECO:0000256" key="6">
    <source>
        <dbReference type="SAM" id="Phobius"/>
    </source>
</evidence>
<evidence type="ECO:0000256" key="5">
    <source>
        <dbReference type="ARBA" id="ARBA00023136"/>
    </source>
</evidence>
<evidence type="ECO:0000256" key="1">
    <source>
        <dbReference type="ARBA" id="ARBA00004651"/>
    </source>
</evidence>
<dbReference type="InterPro" id="IPR003838">
    <property type="entry name" value="ABC3_permease_C"/>
</dbReference>
<dbReference type="AlphaFoldDB" id="A0A7K1SJN8"/>
<proteinExistence type="predicted"/>
<feature type="domain" description="MacB-like periplasmic core" evidence="8">
    <location>
        <begin position="435"/>
        <end position="639"/>
    </location>
</feature>
<keyword evidence="3 6" id="KW-0812">Transmembrane</keyword>
<feature type="transmembrane region" description="Helical" evidence="6">
    <location>
        <begin position="676"/>
        <end position="700"/>
    </location>
</feature>
<keyword evidence="5 6" id="KW-0472">Membrane</keyword>
<feature type="transmembrane region" description="Helical" evidence="6">
    <location>
        <begin position="760"/>
        <end position="780"/>
    </location>
</feature>
<evidence type="ECO:0000259" key="7">
    <source>
        <dbReference type="Pfam" id="PF02687"/>
    </source>
</evidence>
<feature type="transmembrane region" description="Helical" evidence="6">
    <location>
        <begin position="380"/>
        <end position="403"/>
    </location>
</feature>
<dbReference type="Pfam" id="PF02687">
    <property type="entry name" value="FtsX"/>
    <property type="match status" value="2"/>
</dbReference>
<evidence type="ECO:0000313" key="9">
    <source>
        <dbReference type="EMBL" id="MVM33796.1"/>
    </source>
</evidence>
<protein>
    <submittedName>
        <fullName evidence="9">FtsX-like permease family protein</fullName>
    </submittedName>
</protein>
<dbReference type="PANTHER" id="PTHR30572:SF18">
    <property type="entry name" value="ABC-TYPE MACROLIDE FAMILY EXPORT SYSTEM PERMEASE COMPONENT 2"/>
    <property type="match status" value="1"/>
</dbReference>
<gene>
    <name evidence="9" type="ORF">GO755_27405</name>
</gene>
<keyword evidence="10" id="KW-1185">Reference proteome</keyword>
<feature type="transmembrane region" description="Helical" evidence="6">
    <location>
        <begin position="429"/>
        <end position="448"/>
    </location>
</feature>
<comment type="caution">
    <text evidence="9">The sequence shown here is derived from an EMBL/GenBank/DDBJ whole genome shotgun (WGS) entry which is preliminary data.</text>
</comment>
<accession>A0A7K1SJN8</accession>
<evidence type="ECO:0000259" key="8">
    <source>
        <dbReference type="Pfam" id="PF12704"/>
    </source>
</evidence>
<dbReference type="EMBL" id="WPIN01000012">
    <property type="protein sequence ID" value="MVM33796.1"/>
    <property type="molecule type" value="Genomic_DNA"/>
</dbReference>
<dbReference type="InterPro" id="IPR025857">
    <property type="entry name" value="MacB_PCD"/>
</dbReference>
<feature type="domain" description="ABC3 transporter permease C-terminal" evidence="7">
    <location>
        <begin position="680"/>
        <end position="792"/>
    </location>
</feature>
<comment type="subcellular location">
    <subcellularLocation>
        <location evidence="1">Cell membrane</location>
        <topology evidence="1">Multi-pass membrane protein</topology>
    </subcellularLocation>
</comment>
<dbReference type="PANTHER" id="PTHR30572">
    <property type="entry name" value="MEMBRANE COMPONENT OF TRANSPORTER-RELATED"/>
    <property type="match status" value="1"/>
</dbReference>
<dbReference type="Pfam" id="PF12704">
    <property type="entry name" value="MacB_PCD"/>
    <property type="match status" value="2"/>
</dbReference>
<dbReference type="Proteomes" id="UP000436006">
    <property type="component" value="Unassembled WGS sequence"/>
</dbReference>
<organism evidence="9 10">
    <name type="scientific">Spirosoma arboris</name>
    <dbReference type="NCBI Taxonomy" id="2682092"/>
    <lineage>
        <taxon>Bacteria</taxon>
        <taxon>Pseudomonadati</taxon>
        <taxon>Bacteroidota</taxon>
        <taxon>Cytophagia</taxon>
        <taxon>Cytophagales</taxon>
        <taxon>Cytophagaceae</taxon>
        <taxon>Spirosoma</taxon>
    </lineage>
</organism>
<feature type="domain" description="ABC3 transporter permease C-terminal" evidence="7">
    <location>
        <begin position="292"/>
        <end position="395"/>
    </location>
</feature>
<keyword evidence="2" id="KW-1003">Cell membrane</keyword>
<feature type="transmembrane region" description="Helical" evidence="6">
    <location>
        <begin position="712"/>
        <end position="740"/>
    </location>
</feature>
<dbReference type="GO" id="GO:0005886">
    <property type="term" value="C:plasma membrane"/>
    <property type="evidence" value="ECO:0007669"/>
    <property type="project" value="UniProtKB-SubCell"/>
</dbReference>
<feature type="domain" description="MacB-like periplasmic core" evidence="8">
    <location>
        <begin position="20"/>
        <end position="240"/>
    </location>
</feature>
<feature type="transmembrane region" description="Helical" evidence="6">
    <location>
        <begin position="286"/>
        <end position="308"/>
    </location>
</feature>
<evidence type="ECO:0000256" key="4">
    <source>
        <dbReference type="ARBA" id="ARBA00022989"/>
    </source>
</evidence>
<reference evidence="9 10" key="1">
    <citation type="submission" date="2019-12" db="EMBL/GenBank/DDBJ databases">
        <title>Spirosoma sp. HMF4905 genome sequencing and assembly.</title>
        <authorList>
            <person name="Kang H."/>
            <person name="Cha I."/>
            <person name="Kim H."/>
            <person name="Joh K."/>
        </authorList>
    </citation>
    <scope>NUCLEOTIDE SEQUENCE [LARGE SCALE GENOMIC DNA]</scope>
    <source>
        <strain evidence="9 10">HMF4905</strain>
    </source>
</reference>
<keyword evidence="4 6" id="KW-1133">Transmembrane helix</keyword>
<feature type="transmembrane region" description="Helical" evidence="6">
    <location>
        <begin position="337"/>
        <end position="360"/>
    </location>
</feature>
<evidence type="ECO:0000256" key="3">
    <source>
        <dbReference type="ARBA" id="ARBA00022692"/>
    </source>
</evidence>
<sequence length="799" mass="89482">MLRNYLKIALRSFWRNKSFSLINILGLALGLTCSLLIFLWVRDELSVDRYHANGPQLYRVMWRQLSDGKRMAMPSTPALMAQELPKKFPEIVRATGYTNRHAHMAFSVGNKINKEVGDWVGADWFKLFSVPLLIGSPETALKSPNGLAISRKLAESYFGSPQAAMGKSIRIENKDDYQVTAVFENLPPNTSQNYDFLLPWEDFMKRQHTWASGWGNPSPWTFVQLRPDADVPAFEAKIKHFLRSYLGINSKNASQFDVELFLQPFNDIYLHDQTENGEISGGRIDYVRLLSIVAVFMLLIACINFMNLSTARSAKRAKEVGIRKVVGAERSWLITQFLGETLLLTIVAVLVALLLVGLLLPSFNQLSGKQVAMPFAEVDFWVALGCIVAITGIVAGSYPALFLSSLQPVRVLKGLLTIRPGATRFREGLVVFQFVISMLLIIGTFVVYRQVNFIQTKNLGFDRENLIYVPMEGDLLPKYATLKQELQRMPGIQGVSRMDYQPGDIGSNTTWVDWPGKDPTVSVGFAQVSVGYDMDKVLNMKLMGGRYFSRAFSTDSGGYVINEQAAQRIGYKNRTAGSPVGQPLTFWGKPGKIIGVVQDFHFQSLHEPIKPIIMWFGENNTYGNLMVRTQPGQTKQALASLETLCKQLNPKIPFTYSFADQEFQRMYKSEQIVGTLINYFAFLAIFIACLGLFGLASFTAEQRTKEIGVRKVLGASVASIVGLLSNEFLRLVVIAIVIATPISWWAMDKWLQGFAYKEELSWWIFGLAGLLAILIALLTVSFQSVKAALMNPVTSLRSE</sequence>
<feature type="transmembrane region" description="Helical" evidence="6">
    <location>
        <begin position="21"/>
        <end position="41"/>
    </location>
</feature>